<sequence length="1052" mass="114018">MERPLAGSTSKTPLITPSASPPSSSASKPSSPFKRPRLSSRTPSVQDPSAFNHALEQSEKRMLGVWSQLAERYSRRIDEDDIVDLVTGKVIKDRGVLRNMEGRWEIGRFADLHPVSESRAGSAEEDEEDQGENNQTAVEEESDDELDSFADHRRAKSSRAGQRAEDEGADEPAITLKTNLPKLRPLDPNNLEDAADLREFLEAESRRKEEMGSEDEVDDSAHEEETEYFSDGDTTDASSVLGHATASELDEDATHDKPASAEGSEDELAHWEDVSLKPASAKSSASLESLPIQSTTENRPKDRRLSSTLQLQTPPNSHTPGRSPALPYTGEYIDYVVPTSSPPNSPSLPPSSPPGGYYPTPSSPSPVQTRLSTFSTSTLPQSRSSPQKITTKTPGDTPRATRSTVPHLDLAEVLRASRSSLSPRKAATPSKTAEKLRQSSSSSSIPKTSKPGRSRSRSQTRQDAPQSAKSKGKQKATEQDPVVPDDDTSKSSVSPKSKRVFDGVEIPLRTSNLKRKRADSSSDAELQLRASAQLADSESGISHRARTPMPEKRPNGHSGSGESDHDDIPQVFRSKSVPQSSLRERRSNTNLHLKDPYSGGEKKSTKNEPDSSSSREHRSESYFESAPDPYYASFPPGPSMYDRNQSYPPPAMPIYDPRAQYIISQAVHQLSTLFSSPWSTHPPPDVYQSHHTYPPHIPPPGHGQPTYTPSSRSRGRSRSVLSPPPGLASTPSSSAYHTPTSHRHSYNPDFSRGTLPPSSPDPDSSPIRPSHSHSHGHSSRRQTSDSSPDAGPTRRSTTRDSSPLGPGHERRRASSLVSRSRSRGRRVSFKADVLEIEEGGRMVSVAVENGHDMDVSPRPSHSRQPGSSKTVQEKEKEKTSRSERSTGDAGPSRSGTSKEKQKPTTQPTVLDVLDITDSEDDEPTSVSSSAQRTRRGLTPGPSGSGPGPGPGRNDKGKSSTPTTATGAKPRPQPKPKPKTQSRVQANSEELEQTPDQSPEPSRGRTPRRGRPPGSTNKSRTPSQAQKSGSQKGASGLKNGNTSSSKGRSQSRS</sequence>
<feature type="compositionally biased region" description="Polar residues" evidence="1">
    <location>
        <begin position="1016"/>
        <end position="1041"/>
    </location>
</feature>
<feature type="compositionally biased region" description="Basic and acidic residues" evidence="1">
    <location>
        <begin position="195"/>
        <end position="211"/>
    </location>
</feature>
<protein>
    <submittedName>
        <fullName evidence="2">Uncharacterized protein</fullName>
    </submittedName>
</protein>
<keyword evidence="3" id="KW-1185">Reference proteome</keyword>
<feature type="compositionally biased region" description="Polar residues" evidence="1">
    <location>
        <begin position="729"/>
        <end position="739"/>
    </location>
</feature>
<evidence type="ECO:0000256" key="1">
    <source>
        <dbReference type="SAM" id="MobiDB-lite"/>
    </source>
</evidence>
<feature type="compositionally biased region" description="Polar residues" evidence="1">
    <location>
        <begin position="367"/>
        <end position="404"/>
    </location>
</feature>
<dbReference type="Proteomes" id="UP001498398">
    <property type="component" value="Unassembled WGS sequence"/>
</dbReference>
<feature type="compositionally biased region" description="Polar residues" evidence="1">
    <location>
        <begin position="306"/>
        <end position="320"/>
    </location>
</feature>
<feature type="compositionally biased region" description="Low complexity" evidence="1">
    <location>
        <begin position="276"/>
        <end position="291"/>
    </location>
</feature>
<dbReference type="InterPro" id="IPR009072">
    <property type="entry name" value="Histone-fold"/>
</dbReference>
<feature type="compositionally biased region" description="Pro residues" evidence="1">
    <location>
        <begin position="340"/>
        <end position="353"/>
    </location>
</feature>
<feature type="region of interest" description="Disordered" evidence="1">
    <location>
        <begin position="1"/>
        <end position="53"/>
    </location>
</feature>
<dbReference type="InterPro" id="IPR018465">
    <property type="entry name" value="Scm3/HJURP"/>
</dbReference>
<dbReference type="EMBL" id="JBANRG010000003">
    <property type="protein sequence ID" value="KAK7468470.1"/>
    <property type="molecule type" value="Genomic_DNA"/>
</dbReference>
<feature type="compositionally biased region" description="Basic and acidic residues" evidence="1">
    <location>
        <begin position="871"/>
        <end position="886"/>
    </location>
</feature>
<feature type="compositionally biased region" description="Acidic residues" evidence="1">
    <location>
        <begin position="914"/>
        <end position="923"/>
    </location>
</feature>
<feature type="compositionally biased region" description="Basic and acidic residues" evidence="1">
    <location>
        <begin position="582"/>
        <end position="621"/>
    </location>
</feature>
<comment type="caution">
    <text evidence="2">The sequence shown here is derived from an EMBL/GenBank/DDBJ whole genome shotgun (WGS) entry which is preliminary data.</text>
</comment>
<feature type="compositionally biased region" description="Low complexity" evidence="1">
    <location>
        <begin position="17"/>
        <end position="33"/>
    </location>
</feature>
<feature type="compositionally biased region" description="Low complexity" evidence="1">
    <location>
        <begin position="703"/>
        <end position="712"/>
    </location>
</feature>
<accession>A0ABR1JYW5</accession>
<organism evidence="2 3">
    <name type="scientific">Marasmiellus scandens</name>
    <dbReference type="NCBI Taxonomy" id="2682957"/>
    <lineage>
        <taxon>Eukaryota</taxon>
        <taxon>Fungi</taxon>
        <taxon>Dikarya</taxon>
        <taxon>Basidiomycota</taxon>
        <taxon>Agaricomycotina</taxon>
        <taxon>Agaricomycetes</taxon>
        <taxon>Agaricomycetidae</taxon>
        <taxon>Agaricales</taxon>
        <taxon>Marasmiineae</taxon>
        <taxon>Omphalotaceae</taxon>
        <taxon>Marasmiellus</taxon>
    </lineage>
</organism>
<dbReference type="Pfam" id="PF10384">
    <property type="entry name" value="Scm3"/>
    <property type="match status" value="1"/>
</dbReference>
<evidence type="ECO:0000313" key="3">
    <source>
        <dbReference type="Proteomes" id="UP001498398"/>
    </source>
</evidence>
<reference evidence="2 3" key="1">
    <citation type="submission" date="2024-01" db="EMBL/GenBank/DDBJ databases">
        <title>A draft genome for the cacao thread blight pathogen Marasmiellus scandens.</title>
        <authorList>
            <person name="Baruah I.K."/>
            <person name="Leung J."/>
            <person name="Bukari Y."/>
            <person name="Amoako-Attah I."/>
            <person name="Meinhardt L.W."/>
            <person name="Bailey B.A."/>
            <person name="Cohen S.P."/>
        </authorList>
    </citation>
    <scope>NUCLEOTIDE SEQUENCE [LARGE SCALE GENOMIC DNA]</scope>
    <source>
        <strain evidence="2 3">GH-19</strain>
    </source>
</reference>
<feature type="compositionally biased region" description="Low complexity" evidence="1">
    <location>
        <begin position="1042"/>
        <end position="1052"/>
    </location>
</feature>
<feature type="region of interest" description="Disordered" evidence="1">
    <location>
        <begin position="111"/>
        <end position="655"/>
    </location>
</feature>
<proteinExistence type="predicted"/>
<evidence type="ECO:0000313" key="2">
    <source>
        <dbReference type="EMBL" id="KAK7468470.1"/>
    </source>
</evidence>
<feature type="compositionally biased region" description="Basic residues" evidence="1">
    <location>
        <begin position="770"/>
        <end position="780"/>
    </location>
</feature>
<gene>
    <name evidence="2" type="ORF">VKT23_002979</name>
</gene>
<dbReference type="Gene3D" id="1.10.20.10">
    <property type="entry name" value="Histone, subunit A"/>
    <property type="match status" value="1"/>
</dbReference>
<feature type="compositionally biased region" description="Acidic residues" evidence="1">
    <location>
        <begin position="212"/>
        <end position="234"/>
    </location>
</feature>
<feature type="region of interest" description="Disordered" evidence="1">
    <location>
        <begin position="674"/>
        <end position="1052"/>
    </location>
</feature>
<feature type="compositionally biased region" description="Polar residues" evidence="1">
    <location>
        <begin position="459"/>
        <end position="469"/>
    </location>
</feature>
<name>A0ABR1JYW5_9AGAR</name>
<feature type="compositionally biased region" description="Acidic residues" evidence="1">
    <location>
        <begin position="138"/>
        <end position="148"/>
    </location>
</feature>